<dbReference type="SUPFAM" id="SSF50249">
    <property type="entry name" value="Nucleic acid-binding proteins"/>
    <property type="match status" value="1"/>
</dbReference>
<evidence type="ECO:0000256" key="1">
    <source>
        <dbReference type="ARBA" id="ARBA00023125"/>
    </source>
</evidence>
<dbReference type="GO" id="GO:0006260">
    <property type="term" value="P:DNA replication"/>
    <property type="evidence" value="ECO:0007669"/>
    <property type="project" value="InterPro"/>
</dbReference>
<name>E4L8C2_9FIRM</name>
<dbReference type="OrthoDB" id="9809878at2"/>
<evidence type="ECO:0000313" key="5">
    <source>
        <dbReference type="EMBL" id="EFR43001.1"/>
    </source>
</evidence>
<evidence type="ECO:0000313" key="6">
    <source>
        <dbReference type="Proteomes" id="UP000004594"/>
    </source>
</evidence>
<dbReference type="AlphaFoldDB" id="E4L8C2"/>
<dbReference type="PANTHER" id="PTHR10302">
    <property type="entry name" value="SINGLE-STRANDED DNA-BINDING PROTEIN"/>
    <property type="match status" value="1"/>
</dbReference>
<dbReference type="EMBL" id="AENT01000012">
    <property type="protein sequence ID" value="EFR43001.1"/>
    <property type="molecule type" value="Genomic_DNA"/>
</dbReference>
<accession>E4L8C2</accession>
<feature type="compositionally biased region" description="Polar residues" evidence="4">
    <location>
        <begin position="107"/>
        <end position="125"/>
    </location>
</feature>
<dbReference type="PANTHER" id="PTHR10302:SF0">
    <property type="entry name" value="SINGLE-STRANDED DNA-BINDING PROTEIN, MITOCHONDRIAL"/>
    <property type="match status" value="1"/>
</dbReference>
<dbReference type="PROSITE" id="PS50935">
    <property type="entry name" value="SSB"/>
    <property type="match status" value="1"/>
</dbReference>
<dbReference type="InterPro" id="IPR000424">
    <property type="entry name" value="Primosome_PriB/ssb"/>
</dbReference>
<evidence type="ECO:0000256" key="3">
    <source>
        <dbReference type="RuleBase" id="RU000524"/>
    </source>
</evidence>
<evidence type="ECO:0000256" key="2">
    <source>
        <dbReference type="PIRNR" id="PIRNR002070"/>
    </source>
</evidence>
<keyword evidence="1 2" id="KW-0238">DNA-binding</keyword>
<dbReference type="GO" id="GO:0009295">
    <property type="term" value="C:nucleoid"/>
    <property type="evidence" value="ECO:0007669"/>
    <property type="project" value="TreeGrafter"/>
</dbReference>
<dbReference type="Pfam" id="PF00436">
    <property type="entry name" value="SSB"/>
    <property type="match status" value="1"/>
</dbReference>
<dbReference type="InterPro" id="IPR012340">
    <property type="entry name" value="NA-bd_OB-fold"/>
</dbReference>
<dbReference type="Gene3D" id="2.40.50.140">
    <property type="entry name" value="Nucleic acid-binding proteins"/>
    <property type="match status" value="1"/>
</dbReference>
<feature type="region of interest" description="Disordered" evidence="4">
    <location>
        <begin position="107"/>
        <end position="141"/>
    </location>
</feature>
<dbReference type="PIRSF" id="PIRSF002070">
    <property type="entry name" value="SSB"/>
    <property type="match status" value="1"/>
</dbReference>
<sequence length="141" mass="15488">MSLINQMIIIGNLGGDAEVKDTKNGNLLAKFSVAVNKKGKDGQESTTWVNVQAWRNLAEACCNLKKGDRVVVIGEYISNAYMSTAGEKKYFNSLNAVFVAKPILSSEKNNQNNGQSSFNEFGTSVSEEEYNAQHSNEEIPF</sequence>
<organism evidence="5 6">
    <name type="scientific">Dialister micraerophilus UPII 345-E</name>
    <dbReference type="NCBI Taxonomy" id="910314"/>
    <lineage>
        <taxon>Bacteria</taxon>
        <taxon>Bacillati</taxon>
        <taxon>Bacillota</taxon>
        <taxon>Negativicutes</taxon>
        <taxon>Veillonellales</taxon>
        <taxon>Veillonellaceae</taxon>
        <taxon>Dialister</taxon>
    </lineage>
</organism>
<evidence type="ECO:0000256" key="4">
    <source>
        <dbReference type="SAM" id="MobiDB-lite"/>
    </source>
</evidence>
<dbReference type="eggNOG" id="COG0629">
    <property type="taxonomic scope" value="Bacteria"/>
</dbReference>
<dbReference type="CDD" id="cd04496">
    <property type="entry name" value="SSB_OBF"/>
    <property type="match status" value="1"/>
</dbReference>
<comment type="caution">
    <text evidence="5">The sequence shown here is derived from an EMBL/GenBank/DDBJ whole genome shotgun (WGS) entry which is preliminary data.</text>
</comment>
<dbReference type="Proteomes" id="UP000004594">
    <property type="component" value="Unassembled WGS sequence"/>
</dbReference>
<dbReference type="GO" id="GO:0003697">
    <property type="term" value="F:single-stranded DNA binding"/>
    <property type="evidence" value="ECO:0007669"/>
    <property type="project" value="InterPro"/>
</dbReference>
<gene>
    <name evidence="5" type="ORF">HMPREF9220_1105</name>
</gene>
<reference evidence="5 6" key="1">
    <citation type="submission" date="2010-11" db="EMBL/GenBank/DDBJ databases">
        <authorList>
            <person name="Durkin A.S."/>
            <person name="Madupu R."/>
            <person name="Torralba M."/>
            <person name="Gillis M."/>
            <person name="Methe B."/>
            <person name="Sutton G."/>
            <person name="Nelson K.E."/>
        </authorList>
    </citation>
    <scope>NUCLEOTIDE SEQUENCE [LARGE SCALE GENOMIC DNA]</scope>
    <source>
        <strain evidence="5 6">UPII 345-E</strain>
    </source>
</reference>
<proteinExistence type="predicted"/>
<dbReference type="InterPro" id="IPR011344">
    <property type="entry name" value="ssDNA-bd"/>
</dbReference>
<dbReference type="RefSeq" id="WP_007554408.1">
    <property type="nucleotide sequence ID" value="NZ_AENT01000012.1"/>
</dbReference>
<protein>
    <recommendedName>
        <fullName evidence="2 3">Single-stranded DNA-binding protein</fullName>
    </recommendedName>
</protein>
<dbReference type="NCBIfam" id="TIGR00621">
    <property type="entry name" value="ssb"/>
    <property type="match status" value="1"/>
</dbReference>